<feature type="compositionally biased region" description="Basic and acidic residues" evidence="1">
    <location>
        <begin position="83"/>
        <end position="92"/>
    </location>
</feature>
<evidence type="ECO:0000256" key="1">
    <source>
        <dbReference type="SAM" id="MobiDB-lite"/>
    </source>
</evidence>
<accession>A0AAV4QCH6</accession>
<dbReference type="EMBL" id="BPLQ01013211">
    <property type="protein sequence ID" value="GIY70635.1"/>
    <property type="molecule type" value="Genomic_DNA"/>
</dbReference>
<evidence type="ECO:0000313" key="4">
    <source>
        <dbReference type="Proteomes" id="UP001054837"/>
    </source>
</evidence>
<feature type="compositionally biased region" description="Basic residues" evidence="1">
    <location>
        <begin position="64"/>
        <end position="73"/>
    </location>
</feature>
<keyword evidence="4" id="KW-1185">Reference proteome</keyword>
<sequence length="92" mass="11089">MAAKDVARRRRRGSISGRRWKILYVPRNRRRWKPEALEDDNSRGIRTKQCEMVVAVRDHDSRSRTNRRRRQQKKTMTAVENVNSRENRSNLL</sequence>
<dbReference type="EMBL" id="BPLQ01004169">
    <property type="protein sequence ID" value="GIY06051.1"/>
    <property type="molecule type" value="Genomic_DNA"/>
</dbReference>
<reference evidence="2 4" key="1">
    <citation type="submission" date="2021-06" db="EMBL/GenBank/DDBJ databases">
        <title>Caerostris darwini draft genome.</title>
        <authorList>
            <person name="Kono N."/>
            <person name="Arakawa K."/>
        </authorList>
    </citation>
    <scope>NUCLEOTIDE SEQUENCE [LARGE SCALE GENOMIC DNA]</scope>
</reference>
<feature type="region of interest" description="Disordered" evidence="1">
    <location>
        <begin position="56"/>
        <end position="92"/>
    </location>
</feature>
<evidence type="ECO:0000313" key="3">
    <source>
        <dbReference type="EMBL" id="GIY70635.1"/>
    </source>
</evidence>
<dbReference type="AlphaFoldDB" id="A0AAV4QCH6"/>
<name>A0AAV4QCH6_9ARAC</name>
<evidence type="ECO:0000313" key="2">
    <source>
        <dbReference type="EMBL" id="GIY06051.1"/>
    </source>
</evidence>
<proteinExistence type="predicted"/>
<gene>
    <name evidence="3" type="ORF">CDAR_3761</name>
    <name evidence="2" type="ORF">CDAR_465121</name>
</gene>
<organism evidence="2 4">
    <name type="scientific">Caerostris darwini</name>
    <dbReference type="NCBI Taxonomy" id="1538125"/>
    <lineage>
        <taxon>Eukaryota</taxon>
        <taxon>Metazoa</taxon>
        <taxon>Ecdysozoa</taxon>
        <taxon>Arthropoda</taxon>
        <taxon>Chelicerata</taxon>
        <taxon>Arachnida</taxon>
        <taxon>Araneae</taxon>
        <taxon>Araneomorphae</taxon>
        <taxon>Entelegynae</taxon>
        <taxon>Araneoidea</taxon>
        <taxon>Araneidae</taxon>
        <taxon>Caerostris</taxon>
    </lineage>
</organism>
<comment type="caution">
    <text evidence="2">The sequence shown here is derived from an EMBL/GenBank/DDBJ whole genome shotgun (WGS) entry which is preliminary data.</text>
</comment>
<dbReference type="Proteomes" id="UP001054837">
    <property type="component" value="Unassembled WGS sequence"/>
</dbReference>
<protein>
    <submittedName>
        <fullName evidence="2">Uncharacterized protein</fullName>
    </submittedName>
</protein>